<dbReference type="EMBL" id="JALJOR010000019">
    <property type="protein sequence ID" value="KAK9803972.1"/>
    <property type="molecule type" value="Genomic_DNA"/>
</dbReference>
<evidence type="ECO:0000259" key="2">
    <source>
        <dbReference type="Pfam" id="PF08706"/>
    </source>
</evidence>
<name>A0AAW1P3V8_9CHLO</name>
<keyword evidence="1" id="KW-0378">Hydrolase</keyword>
<dbReference type="GO" id="GO:0016787">
    <property type="term" value="F:hydrolase activity"/>
    <property type="evidence" value="ECO:0007669"/>
    <property type="project" value="UniProtKB-KW"/>
</dbReference>
<evidence type="ECO:0000313" key="4">
    <source>
        <dbReference type="Proteomes" id="UP001489004"/>
    </source>
</evidence>
<reference evidence="3 4" key="1">
    <citation type="journal article" date="2024" name="Nat. Commun.">
        <title>Phylogenomics reveals the evolutionary origins of lichenization in chlorophyte algae.</title>
        <authorList>
            <person name="Puginier C."/>
            <person name="Libourel C."/>
            <person name="Otte J."/>
            <person name="Skaloud P."/>
            <person name="Haon M."/>
            <person name="Grisel S."/>
            <person name="Petersen M."/>
            <person name="Berrin J.G."/>
            <person name="Delaux P.M."/>
            <person name="Dal Grande F."/>
            <person name="Keller J."/>
        </authorList>
    </citation>
    <scope>NUCLEOTIDE SEQUENCE [LARGE SCALE GENOMIC DNA]</scope>
    <source>
        <strain evidence="3 4">SAG 2043</strain>
    </source>
</reference>
<gene>
    <name evidence="3" type="ORF">WJX72_009460</name>
</gene>
<dbReference type="AlphaFoldDB" id="A0AAW1P3V8"/>
<evidence type="ECO:0000313" key="3">
    <source>
        <dbReference type="EMBL" id="KAK9803972.1"/>
    </source>
</evidence>
<proteinExistence type="predicted"/>
<dbReference type="InterPro" id="IPR051620">
    <property type="entry name" value="ORF904-like_C"/>
</dbReference>
<accession>A0AAW1P3V8</accession>
<dbReference type="Pfam" id="PF08706">
    <property type="entry name" value="D5_N"/>
    <property type="match status" value="1"/>
</dbReference>
<keyword evidence="4" id="KW-1185">Reference proteome</keyword>
<feature type="domain" description="Bacteriophage/plasmid primase P4 C-terminal" evidence="2">
    <location>
        <begin position="16"/>
        <end position="108"/>
    </location>
</feature>
<dbReference type="PANTHER" id="PTHR35372:SF2">
    <property type="entry name" value="SF3 HELICASE DOMAIN-CONTAINING PROTEIN"/>
    <property type="match status" value="1"/>
</dbReference>
<comment type="caution">
    <text evidence="3">The sequence shown here is derived from an EMBL/GenBank/DDBJ whole genome shotgun (WGS) entry which is preliminary data.</text>
</comment>
<dbReference type="InterPro" id="IPR014818">
    <property type="entry name" value="Phage/plasmid_primase_P4_C"/>
</dbReference>
<dbReference type="PANTHER" id="PTHR35372">
    <property type="entry name" value="ATP BINDING PROTEIN-RELATED"/>
    <property type="match status" value="1"/>
</dbReference>
<dbReference type="Proteomes" id="UP001489004">
    <property type="component" value="Unassembled WGS sequence"/>
</dbReference>
<sequence length="426" mass="47743">MALSGDADSIEKLRKAAWNASLQFQCEKRKDRIKRSLVGLTGDATFLERLDTKVNLLGFENGVYDLYLGVFRAGKPDDMLTFSVGYDYTPTVDKDKRAEVLAFIHSIFSNPDVEEYVLVITASCLHGYRRFEEFYFHTGVGRNGKGALAELLALVFGDYMGTIDTTFFTQPRKNSSGPQPELANKKGVRYLSAREAEDKEKIQVAKLNELTGGDPVETRGLFGKPFTYKPQFGIHFQFNALPKLSRAGQVASEERTRVVQYPNVFKANPAPHTNQRLADPDIKQVKVRSLEWRQQTMLLLLEVYHTKVKGQKALKPPLAVKQAALGCLEGCNPAKAWLEQNYFIDVTKTKDTTMRVLVRDLYARYKGAADVPVDQDSFNAGVEAVGVTKRKVSNMFWCGLRPLSDEEKVNMQANAENDEALECGLA</sequence>
<organism evidence="3 4">
    <name type="scientific">[Myrmecia] bisecta</name>
    <dbReference type="NCBI Taxonomy" id="41462"/>
    <lineage>
        <taxon>Eukaryota</taxon>
        <taxon>Viridiplantae</taxon>
        <taxon>Chlorophyta</taxon>
        <taxon>core chlorophytes</taxon>
        <taxon>Trebouxiophyceae</taxon>
        <taxon>Trebouxiales</taxon>
        <taxon>Trebouxiaceae</taxon>
        <taxon>Myrmecia</taxon>
    </lineage>
</organism>
<evidence type="ECO:0000256" key="1">
    <source>
        <dbReference type="ARBA" id="ARBA00022801"/>
    </source>
</evidence>
<protein>
    <recommendedName>
        <fullName evidence="2">Bacteriophage/plasmid primase P4 C-terminal domain-containing protein</fullName>
    </recommendedName>
</protein>